<comment type="subcellular location">
    <subcellularLocation>
        <location evidence="1">Cell membrane</location>
        <topology evidence="1">Multi-pass membrane protein</topology>
    </subcellularLocation>
</comment>
<dbReference type="GO" id="GO:0015677">
    <property type="term" value="P:copper ion import"/>
    <property type="evidence" value="ECO:0007669"/>
    <property type="project" value="TreeGrafter"/>
</dbReference>
<feature type="transmembrane region" description="Helical" evidence="13">
    <location>
        <begin position="47"/>
        <end position="68"/>
    </location>
</feature>
<dbReference type="InterPro" id="IPR013130">
    <property type="entry name" value="Fe3_Rdtase_TM_dom"/>
</dbReference>
<keyword evidence="7" id="KW-0249">Electron transport</keyword>
<dbReference type="Pfam" id="PF08022">
    <property type="entry name" value="FAD_binding_8"/>
    <property type="match status" value="1"/>
</dbReference>
<evidence type="ECO:0000256" key="10">
    <source>
        <dbReference type="ARBA" id="ARBA00023065"/>
    </source>
</evidence>
<evidence type="ECO:0000256" key="6">
    <source>
        <dbReference type="ARBA" id="ARBA00022692"/>
    </source>
</evidence>
<feature type="domain" description="FAD-binding FR-type" evidence="14">
    <location>
        <begin position="283"/>
        <end position="403"/>
    </location>
</feature>
<feature type="transmembrane region" description="Helical" evidence="13">
    <location>
        <begin position="187"/>
        <end position="206"/>
    </location>
</feature>
<evidence type="ECO:0000256" key="13">
    <source>
        <dbReference type="SAM" id="Phobius"/>
    </source>
</evidence>
<keyword evidence="9" id="KW-0560">Oxidoreductase</keyword>
<dbReference type="Gene3D" id="3.40.50.80">
    <property type="entry name" value="Nucleotide-binding domain of ferredoxin-NADP reductase (FNR) module"/>
    <property type="match status" value="1"/>
</dbReference>
<feature type="transmembrane region" description="Helical" evidence="13">
    <location>
        <begin position="106"/>
        <end position="125"/>
    </location>
</feature>
<evidence type="ECO:0000256" key="8">
    <source>
        <dbReference type="ARBA" id="ARBA00022989"/>
    </source>
</evidence>
<feature type="transmembrane region" description="Helical" evidence="13">
    <location>
        <begin position="252"/>
        <end position="270"/>
    </location>
</feature>
<gene>
    <name evidence="15" type="ORF">BDV98DRAFT_575303</name>
</gene>
<evidence type="ECO:0000256" key="12">
    <source>
        <dbReference type="ARBA" id="ARBA00048483"/>
    </source>
</evidence>
<dbReference type="InterPro" id="IPR051410">
    <property type="entry name" value="Ferric/Cupric_Reductase"/>
</dbReference>
<evidence type="ECO:0000256" key="9">
    <source>
        <dbReference type="ARBA" id="ARBA00023002"/>
    </source>
</evidence>
<evidence type="ECO:0000256" key="11">
    <source>
        <dbReference type="ARBA" id="ARBA00023136"/>
    </source>
</evidence>
<evidence type="ECO:0000256" key="3">
    <source>
        <dbReference type="ARBA" id="ARBA00012668"/>
    </source>
</evidence>
<sequence length="571" mass="65092">MGLPFLTKPVLFYSVRETHDPNMEFPDYNSWLKKQPFLNWYTADWDYGYATLYFFCGGIAFFMLANILGRFKLQGRSTIRTPVALYRYLSARQYYVARFDWYSPPLGQLLIVVAMIIFAVVLSFAKTTYYWPAPGMGHSPPLGTRTGWISIAIMPFIFAFATKVNWVGYLTGVHPEQLQVFHRWTAWIMWGTSLIHTFPFIVYNIKQGLMVEYYRTKVYYWTGVAALIPQTWLVIMSIGPIRNRYYETFKKLHYLVSFMFMFFLFIHCNYRLTSWHYFWATLTIWFSAWSARYIRAFFYNGLHHTATFTPQADNLTQISVPTRLRWKAGQHFSVRFVGMGAHAWTAHPFTAASIPDEAGKDSIVEFYSRGLGGITGRMVSFAAEGSATCRVVLDGPYGGYLVPMSDSDTVLLLAGGSGASFITPTLLDLAQRYESNASRPRKIHLIWAVRRQECISWFEFALARASKLLPPDVLQISIFITGNDTSDNVHDHDEKGSMDWGLEHMMGRPNLATFVERCASVESSSLGIATCGPSSFNLDVRNAVAQVQLDIASGKNKSCGLVHLHTEAFSW</sequence>
<dbReference type="EMBL" id="ML178852">
    <property type="protein sequence ID" value="TFK97005.1"/>
    <property type="molecule type" value="Genomic_DNA"/>
</dbReference>
<proteinExistence type="inferred from homology"/>
<keyword evidence="6 13" id="KW-0812">Transmembrane</keyword>
<evidence type="ECO:0000256" key="1">
    <source>
        <dbReference type="ARBA" id="ARBA00004651"/>
    </source>
</evidence>
<dbReference type="STRING" id="1884261.A0A5C3Q4J0"/>
<feature type="transmembrane region" description="Helical" evidence="13">
    <location>
        <begin position="145"/>
        <end position="166"/>
    </location>
</feature>
<keyword evidence="16" id="KW-1185">Reference proteome</keyword>
<dbReference type="InterPro" id="IPR013112">
    <property type="entry name" value="FAD-bd_8"/>
</dbReference>
<keyword evidence="8 13" id="KW-1133">Transmembrane helix</keyword>
<protein>
    <recommendedName>
        <fullName evidence="3">ferric-chelate reductase (NADPH)</fullName>
        <ecNumber evidence="3">1.16.1.9</ecNumber>
    </recommendedName>
</protein>
<keyword evidence="10" id="KW-0406">Ion transport</keyword>
<dbReference type="SFLD" id="SFLDS00052">
    <property type="entry name" value="Ferric_Reductase_Domain"/>
    <property type="match status" value="1"/>
</dbReference>
<dbReference type="GO" id="GO:0005886">
    <property type="term" value="C:plasma membrane"/>
    <property type="evidence" value="ECO:0007669"/>
    <property type="project" value="UniProtKB-SubCell"/>
</dbReference>
<comment type="catalytic activity">
    <reaction evidence="12">
        <text>2 a Fe(II)-siderophore + NADP(+) + H(+) = 2 a Fe(III)-siderophore + NADPH</text>
        <dbReference type="Rhea" id="RHEA:28795"/>
        <dbReference type="Rhea" id="RHEA-COMP:11342"/>
        <dbReference type="Rhea" id="RHEA-COMP:11344"/>
        <dbReference type="ChEBI" id="CHEBI:15378"/>
        <dbReference type="ChEBI" id="CHEBI:29033"/>
        <dbReference type="ChEBI" id="CHEBI:29034"/>
        <dbReference type="ChEBI" id="CHEBI:57783"/>
        <dbReference type="ChEBI" id="CHEBI:58349"/>
        <dbReference type="EC" id="1.16.1.9"/>
    </reaction>
</comment>
<dbReference type="Pfam" id="PF08030">
    <property type="entry name" value="NAD_binding_6"/>
    <property type="match status" value="1"/>
</dbReference>
<dbReference type="PANTHER" id="PTHR32361">
    <property type="entry name" value="FERRIC/CUPRIC REDUCTASE TRANSMEMBRANE COMPONENT"/>
    <property type="match status" value="1"/>
</dbReference>
<evidence type="ECO:0000256" key="4">
    <source>
        <dbReference type="ARBA" id="ARBA00022448"/>
    </source>
</evidence>
<dbReference type="SUPFAM" id="SSF63380">
    <property type="entry name" value="Riboflavin synthase domain-like"/>
    <property type="match status" value="1"/>
</dbReference>
<evidence type="ECO:0000313" key="15">
    <source>
        <dbReference type="EMBL" id="TFK97005.1"/>
    </source>
</evidence>
<dbReference type="CDD" id="cd06186">
    <property type="entry name" value="NOX_Duox_like_FAD_NADP"/>
    <property type="match status" value="1"/>
</dbReference>
<dbReference type="PROSITE" id="PS51384">
    <property type="entry name" value="FAD_FR"/>
    <property type="match status" value="1"/>
</dbReference>
<keyword evidence="4" id="KW-0813">Transport</keyword>
<evidence type="ECO:0000256" key="2">
    <source>
        <dbReference type="ARBA" id="ARBA00006278"/>
    </source>
</evidence>
<dbReference type="SUPFAM" id="SSF52343">
    <property type="entry name" value="Ferredoxin reductase-like, C-terminal NADP-linked domain"/>
    <property type="match status" value="1"/>
</dbReference>
<comment type="similarity">
    <text evidence="2">Belongs to the ferric reductase (FRE) family.</text>
</comment>
<dbReference type="AlphaFoldDB" id="A0A5C3Q4J0"/>
<dbReference type="GO" id="GO:0006879">
    <property type="term" value="P:intracellular iron ion homeostasis"/>
    <property type="evidence" value="ECO:0007669"/>
    <property type="project" value="TreeGrafter"/>
</dbReference>
<dbReference type="InterPro" id="IPR013121">
    <property type="entry name" value="Fe_red_NAD-bd_6"/>
</dbReference>
<dbReference type="Proteomes" id="UP000305067">
    <property type="component" value="Unassembled WGS sequence"/>
</dbReference>
<keyword evidence="11 13" id="KW-0472">Membrane</keyword>
<dbReference type="EC" id="1.16.1.9" evidence="3"/>
<dbReference type="PANTHER" id="PTHR32361:SF23">
    <property type="entry name" value="FERRIC-CHELATE REDUCTASE"/>
    <property type="match status" value="1"/>
</dbReference>
<evidence type="ECO:0000259" key="14">
    <source>
        <dbReference type="PROSITE" id="PS51384"/>
    </source>
</evidence>
<keyword evidence="5" id="KW-1003">Cell membrane</keyword>
<evidence type="ECO:0000256" key="7">
    <source>
        <dbReference type="ARBA" id="ARBA00022982"/>
    </source>
</evidence>
<dbReference type="GO" id="GO:0006826">
    <property type="term" value="P:iron ion transport"/>
    <property type="evidence" value="ECO:0007669"/>
    <property type="project" value="TreeGrafter"/>
</dbReference>
<name>A0A5C3Q4J0_9AGAR</name>
<organism evidence="15 16">
    <name type="scientific">Pterulicium gracile</name>
    <dbReference type="NCBI Taxonomy" id="1884261"/>
    <lineage>
        <taxon>Eukaryota</taxon>
        <taxon>Fungi</taxon>
        <taxon>Dikarya</taxon>
        <taxon>Basidiomycota</taxon>
        <taxon>Agaricomycotina</taxon>
        <taxon>Agaricomycetes</taxon>
        <taxon>Agaricomycetidae</taxon>
        <taxon>Agaricales</taxon>
        <taxon>Pleurotineae</taxon>
        <taxon>Pterulaceae</taxon>
        <taxon>Pterulicium</taxon>
    </lineage>
</organism>
<reference evidence="15 16" key="1">
    <citation type="journal article" date="2019" name="Nat. Ecol. Evol.">
        <title>Megaphylogeny resolves global patterns of mushroom evolution.</title>
        <authorList>
            <person name="Varga T."/>
            <person name="Krizsan K."/>
            <person name="Foldi C."/>
            <person name="Dima B."/>
            <person name="Sanchez-Garcia M."/>
            <person name="Sanchez-Ramirez S."/>
            <person name="Szollosi G.J."/>
            <person name="Szarkandi J.G."/>
            <person name="Papp V."/>
            <person name="Albert L."/>
            <person name="Andreopoulos W."/>
            <person name="Angelini C."/>
            <person name="Antonin V."/>
            <person name="Barry K.W."/>
            <person name="Bougher N.L."/>
            <person name="Buchanan P."/>
            <person name="Buyck B."/>
            <person name="Bense V."/>
            <person name="Catcheside P."/>
            <person name="Chovatia M."/>
            <person name="Cooper J."/>
            <person name="Damon W."/>
            <person name="Desjardin D."/>
            <person name="Finy P."/>
            <person name="Geml J."/>
            <person name="Haridas S."/>
            <person name="Hughes K."/>
            <person name="Justo A."/>
            <person name="Karasinski D."/>
            <person name="Kautmanova I."/>
            <person name="Kiss B."/>
            <person name="Kocsube S."/>
            <person name="Kotiranta H."/>
            <person name="LaButti K.M."/>
            <person name="Lechner B.E."/>
            <person name="Liimatainen K."/>
            <person name="Lipzen A."/>
            <person name="Lukacs Z."/>
            <person name="Mihaltcheva S."/>
            <person name="Morgado L.N."/>
            <person name="Niskanen T."/>
            <person name="Noordeloos M.E."/>
            <person name="Ohm R.A."/>
            <person name="Ortiz-Santana B."/>
            <person name="Ovrebo C."/>
            <person name="Racz N."/>
            <person name="Riley R."/>
            <person name="Savchenko A."/>
            <person name="Shiryaev A."/>
            <person name="Soop K."/>
            <person name="Spirin V."/>
            <person name="Szebenyi C."/>
            <person name="Tomsovsky M."/>
            <person name="Tulloss R.E."/>
            <person name="Uehling J."/>
            <person name="Grigoriev I.V."/>
            <person name="Vagvolgyi C."/>
            <person name="Papp T."/>
            <person name="Martin F.M."/>
            <person name="Miettinen O."/>
            <person name="Hibbett D.S."/>
            <person name="Nagy L.G."/>
        </authorList>
    </citation>
    <scope>NUCLEOTIDE SEQUENCE [LARGE SCALE GENOMIC DNA]</scope>
    <source>
        <strain evidence="15 16">CBS 309.79</strain>
    </source>
</reference>
<evidence type="ECO:0000313" key="16">
    <source>
        <dbReference type="Proteomes" id="UP000305067"/>
    </source>
</evidence>
<dbReference type="OrthoDB" id="17725at2759"/>
<evidence type="ECO:0000256" key="5">
    <source>
        <dbReference type="ARBA" id="ARBA00022475"/>
    </source>
</evidence>
<accession>A0A5C3Q4J0</accession>
<feature type="transmembrane region" description="Helical" evidence="13">
    <location>
        <begin position="218"/>
        <end position="240"/>
    </location>
</feature>
<dbReference type="InterPro" id="IPR017938">
    <property type="entry name" value="Riboflavin_synthase-like_b-brl"/>
</dbReference>
<dbReference type="Pfam" id="PF01794">
    <property type="entry name" value="Ferric_reduct"/>
    <property type="match status" value="1"/>
</dbReference>
<dbReference type="GO" id="GO:0052851">
    <property type="term" value="F:ferric-chelate reductase (NADPH) activity"/>
    <property type="evidence" value="ECO:0007669"/>
    <property type="project" value="UniProtKB-EC"/>
</dbReference>
<dbReference type="InterPro" id="IPR017927">
    <property type="entry name" value="FAD-bd_FR_type"/>
</dbReference>
<dbReference type="InterPro" id="IPR039261">
    <property type="entry name" value="FNR_nucleotide-bd"/>
</dbReference>
<dbReference type="SFLD" id="SFLDG01168">
    <property type="entry name" value="Ferric_reductase_subgroup_(FRE"/>
    <property type="match status" value="1"/>
</dbReference>